<dbReference type="SUPFAM" id="SSF81273">
    <property type="entry name" value="H-NS histone-like proteins"/>
    <property type="match status" value="1"/>
</dbReference>
<evidence type="ECO:0000259" key="1">
    <source>
        <dbReference type="Pfam" id="PF00816"/>
    </source>
</evidence>
<gene>
    <name evidence="3" type="ORF">DFR38_10562</name>
</gene>
<dbReference type="EMBL" id="QJKC01000005">
    <property type="protein sequence ID" value="PXX49026.1"/>
    <property type="molecule type" value="Genomic_DNA"/>
</dbReference>
<dbReference type="RefSeq" id="WP_059286188.1">
    <property type="nucleotide sequence ID" value="NZ_LNQU01000063.1"/>
</dbReference>
<dbReference type="Gene3D" id="4.10.430.10">
    <property type="entry name" value="Histone-like protein H-NS, C-terminal domain"/>
    <property type="match status" value="1"/>
</dbReference>
<feature type="domain" description="DNA-binding protein H-NS-like C-terminal" evidence="1">
    <location>
        <begin position="58"/>
        <end position="82"/>
    </location>
</feature>
<dbReference type="Proteomes" id="UP000248395">
    <property type="component" value="Unassembled WGS sequence"/>
</dbReference>
<keyword evidence="4" id="KW-1185">Reference proteome</keyword>
<dbReference type="Pfam" id="PF10979">
    <property type="entry name" value="DUF2786"/>
    <property type="match status" value="1"/>
</dbReference>
<evidence type="ECO:0000259" key="2">
    <source>
        <dbReference type="Pfam" id="PF10979"/>
    </source>
</evidence>
<accession>A0A318JIV8</accession>
<feature type="domain" description="DUF2786" evidence="2">
    <location>
        <begin position="8"/>
        <end position="40"/>
    </location>
</feature>
<dbReference type="AlphaFoldDB" id="A0A318JIV8"/>
<dbReference type="InterPro" id="IPR037150">
    <property type="entry name" value="H-NS_C_dom_sf"/>
</dbReference>
<comment type="caution">
    <text evidence="3">The sequence shown here is derived from an EMBL/GenBank/DDBJ whole genome shotgun (WGS) entry which is preliminary data.</text>
</comment>
<dbReference type="InterPro" id="IPR027444">
    <property type="entry name" value="H-NS_C_dom"/>
</dbReference>
<evidence type="ECO:0000313" key="3">
    <source>
        <dbReference type="EMBL" id="PXX49026.1"/>
    </source>
</evidence>
<protein>
    <submittedName>
        <fullName evidence="3">Uncharacterized protein DUF2786</fullName>
    </submittedName>
</protein>
<dbReference type="OrthoDB" id="8596442at2"/>
<organism evidence="3 4">
    <name type="scientific">Aquitalea magnusonii</name>
    <dbReference type="NCBI Taxonomy" id="332411"/>
    <lineage>
        <taxon>Bacteria</taxon>
        <taxon>Pseudomonadati</taxon>
        <taxon>Pseudomonadota</taxon>
        <taxon>Betaproteobacteria</taxon>
        <taxon>Neisseriales</taxon>
        <taxon>Chromobacteriaceae</taxon>
        <taxon>Aquitalea</taxon>
    </lineage>
</organism>
<dbReference type="GO" id="GO:0003677">
    <property type="term" value="F:DNA binding"/>
    <property type="evidence" value="ECO:0007669"/>
    <property type="project" value="InterPro"/>
</dbReference>
<evidence type="ECO:0000313" key="4">
    <source>
        <dbReference type="Proteomes" id="UP000248395"/>
    </source>
</evidence>
<reference evidence="3 4" key="1">
    <citation type="submission" date="2018-05" db="EMBL/GenBank/DDBJ databases">
        <title>Genomic Encyclopedia of Type Strains, Phase IV (KMG-IV): sequencing the most valuable type-strain genomes for metagenomic binning, comparative biology and taxonomic classification.</title>
        <authorList>
            <person name="Goeker M."/>
        </authorList>
    </citation>
    <scope>NUCLEOTIDE SEQUENCE [LARGE SCALE GENOMIC DNA]</scope>
    <source>
        <strain evidence="3 4">DSM 25134</strain>
    </source>
</reference>
<dbReference type="Pfam" id="PF00816">
    <property type="entry name" value="Histone_HNS"/>
    <property type="match status" value="1"/>
</dbReference>
<sequence length="86" mass="9694">MSAENENILRKIKKCLKLAESSNEHEAAAAIRQAQALARQRIHTIYILQVAGCTYMAWLGRGMQPRWVKEWVASGGTLEQLKANIE</sequence>
<name>A0A318JIV8_9NEIS</name>
<proteinExistence type="predicted"/>
<dbReference type="InterPro" id="IPR024498">
    <property type="entry name" value="DUF2786"/>
</dbReference>